<proteinExistence type="predicted"/>
<dbReference type="Proteomes" id="UP001732700">
    <property type="component" value="Chromosome 7D"/>
</dbReference>
<evidence type="ECO:0000313" key="2">
    <source>
        <dbReference type="Proteomes" id="UP001732700"/>
    </source>
</evidence>
<name>A0ACD6AFH1_AVESA</name>
<keyword evidence="2" id="KW-1185">Reference proteome</keyword>
<reference evidence="1" key="1">
    <citation type="submission" date="2021-05" db="EMBL/GenBank/DDBJ databases">
        <authorList>
            <person name="Scholz U."/>
            <person name="Mascher M."/>
            <person name="Fiebig A."/>
        </authorList>
    </citation>
    <scope>NUCLEOTIDE SEQUENCE [LARGE SCALE GENOMIC DNA]</scope>
</reference>
<reference evidence="1" key="2">
    <citation type="submission" date="2025-09" db="UniProtKB">
        <authorList>
            <consortium name="EnsemblPlants"/>
        </authorList>
    </citation>
    <scope>IDENTIFICATION</scope>
</reference>
<accession>A0ACD6AFH1</accession>
<protein>
    <submittedName>
        <fullName evidence="1">Uncharacterized protein</fullName>
    </submittedName>
</protein>
<organism evidence="1 2">
    <name type="scientific">Avena sativa</name>
    <name type="common">Oat</name>
    <dbReference type="NCBI Taxonomy" id="4498"/>
    <lineage>
        <taxon>Eukaryota</taxon>
        <taxon>Viridiplantae</taxon>
        <taxon>Streptophyta</taxon>
        <taxon>Embryophyta</taxon>
        <taxon>Tracheophyta</taxon>
        <taxon>Spermatophyta</taxon>
        <taxon>Magnoliopsida</taxon>
        <taxon>Liliopsida</taxon>
        <taxon>Poales</taxon>
        <taxon>Poaceae</taxon>
        <taxon>BOP clade</taxon>
        <taxon>Pooideae</taxon>
        <taxon>Poodae</taxon>
        <taxon>Poeae</taxon>
        <taxon>Poeae Chloroplast Group 1 (Aveneae type)</taxon>
        <taxon>Aveninae</taxon>
        <taxon>Avena</taxon>
    </lineage>
</organism>
<sequence>MEVVSCSHSYLAFHQTPSSAGRFLGTGLGPRHAKLARPRKAAALCLGTGRASNPSESGKLHVTHSFHVSDIDALQGIPQKVGEVGRMVIPGLPEGPDSSQISTGLWEWKPKLTVYYEKSGTKNSKAPAVLFLPGFGVGTFHFEKQLKDLGRDYKVWTMDFLGQGMSLPCEDPAPKNIGEQDDESYWGFGQDSQPWADELVYSVDLWHNQVQRFVEEVPFRNLCWAINVPCANMSSMFTKSFVFFALPKVLQ</sequence>
<dbReference type="EnsemblPlants" id="AVESA.00010b.r2.7DG1363350.1">
    <property type="protein sequence ID" value="AVESA.00010b.r2.7DG1363350.1.CDS.1"/>
    <property type="gene ID" value="AVESA.00010b.r2.7DG1363350"/>
</dbReference>
<evidence type="ECO:0000313" key="1">
    <source>
        <dbReference type="EnsemblPlants" id="AVESA.00010b.r2.7DG1363350.1.CDS.1"/>
    </source>
</evidence>